<keyword evidence="1" id="KW-0812">Transmembrane</keyword>
<evidence type="ECO:0000256" key="1">
    <source>
        <dbReference type="SAM" id="Phobius"/>
    </source>
</evidence>
<proteinExistence type="predicted"/>
<keyword evidence="1" id="KW-1133">Transmembrane helix</keyword>
<evidence type="ECO:0000313" key="2">
    <source>
        <dbReference type="EMBL" id="PIO63367.1"/>
    </source>
</evidence>
<accession>A0A2G9TZM4</accession>
<name>A0A2G9TZM4_TELCI</name>
<reference evidence="2 3" key="1">
    <citation type="submission" date="2015-09" db="EMBL/GenBank/DDBJ databases">
        <title>Draft genome of the parasitic nematode Teladorsagia circumcincta isolate WARC Sus (inbred).</title>
        <authorList>
            <person name="Mitreva M."/>
        </authorList>
    </citation>
    <scope>NUCLEOTIDE SEQUENCE [LARGE SCALE GENOMIC DNA]</scope>
    <source>
        <strain evidence="2 3">S</strain>
    </source>
</reference>
<evidence type="ECO:0000313" key="3">
    <source>
        <dbReference type="Proteomes" id="UP000230423"/>
    </source>
</evidence>
<dbReference type="OrthoDB" id="424543at2759"/>
<organism evidence="2 3">
    <name type="scientific">Teladorsagia circumcincta</name>
    <name type="common">Brown stomach worm</name>
    <name type="synonym">Ostertagia circumcincta</name>
    <dbReference type="NCBI Taxonomy" id="45464"/>
    <lineage>
        <taxon>Eukaryota</taxon>
        <taxon>Metazoa</taxon>
        <taxon>Ecdysozoa</taxon>
        <taxon>Nematoda</taxon>
        <taxon>Chromadorea</taxon>
        <taxon>Rhabditida</taxon>
        <taxon>Rhabditina</taxon>
        <taxon>Rhabditomorpha</taxon>
        <taxon>Strongyloidea</taxon>
        <taxon>Trichostrongylidae</taxon>
        <taxon>Teladorsagia</taxon>
    </lineage>
</organism>
<protein>
    <submittedName>
        <fullName evidence="2">Uncharacterized protein</fullName>
    </submittedName>
</protein>
<gene>
    <name evidence="2" type="ORF">TELCIR_15033</name>
</gene>
<dbReference type="Proteomes" id="UP000230423">
    <property type="component" value="Unassembled WGS sequence"/>
</dbReference>
<keyword evidence="1" id="KW-0472">Membrane</keyword>
<sequence length="71" mass="8398">MLYGSECWALNKNQERQLHSTGMRMLRWACGWTRLDKKMRLFMLACVLVMCIVNGYAQWNGRTYGTYGKKK</sequence>
<feature type="transmembrane region" description="Helical" evidence="1">
    <location>
        <begin position="41"/>
        <end position="59"/>
    </location>
</feature>
<dbReference type="EMBL" id="KZ350982">
    <property type="protein sequence ID" value="PIO63367.1"/>
    <property type="molecule type" value="Genomic_DNA"/>
</dbReference>
<keyword evidence="3" id="KW-1185">Reference proteome</keyword>
<dbReference type="AlphaFoldDB" id="A0A2G9TZM4"/>